<dbReference type="PROSITE" id="PS00857">
    <property type="entry name" value="PREPHENATE_DEHYDR_1"/>
    <property type="match status" value="1"/>
</dbReference>
<keyword evidence="4 12" id="KW-0028">Amino-acid biosynthesis</keyword>
<keyword evidence="3 12" id="KW-0150">Chloroplast</keyword>
<comment type="catalytic activity">
    <reaction evidence="10">
        <text>L-arogenate + H(+) = L-phenylalanine + CO2 + H2O</text>
        <dbReference type="Rhea" id="RHEA:12536"/>
        <dbReference type="ChEBI" id="CHEBI:15377"/>
        <dbReference type="ChEBI" id="CHEBI:15378"/>
        <dbReference type="ChEBI" id="CHEBI:16526"/>
        <dbReference type="ChEBI" id="CHEBI:58095"/>
        <dbReference type="ChEBI" id="CHEBI:58180"/>
        <dbReference type="EC" id="4.2.1.91"/>
    </reaction>
    <physiologicalReaction direction="left-to-right" evidence="10">
        <dbReference type="Rhea" id="RHEA:12537"/>
    </physiologicalReaction>
</comment>
<dbReference type="PROSITE" id="PS51171">
    <property type="entry name" value="PREPHENATE_DEHYDR_3"/>
    <property type="match status" value="1"/>
</dbReference>
<dbReference type="Gene3D" id="3.40.190.10">
    <property type="entry name" value="Periplasmic binding protein-like II"/>
    <property type="match status" value="2"/>
</dbReference>
<gene>
    <name evidence="17" type="primary">LOC103720488</name>
</gene>
<dbReference type="GO" id="GO:0047769">
    <property type="term" value="F:arogenate dehydratase activity"/>
    <property type="evidence" value="ECO:0007669"/>
    <property type="project" value="UniProtKB-UniRule"/>
</dbReference>
<evidence type="ECO:0000256" key="3">
    <source>
        <dbReference type="ARBA" id="ARBA00022528"/>
    </source>
</evidence>
<dbReference type="FunFam" id="3.30.70.260:FF:000028">
    <property type="entry name" value="Arogenate dehydratase"/>
    <property type="match status" value="1"/>
</dbReference>
<dbReference type="InterPro" id="IPR045865">
    <property type="entry name" value="ACT-like_dom_sf"/>
</dbReference>
<accession>A0A8B7CX76</accession>
<feature type="domain" description="ACT" evidence="15">
    <location>
        <begin position="310"/>
        <end position="401"/>
    </location>
</feature>
<evidence type="ECO:0000256" key="8">
    <source>
        <dbReference type="ARBA" id="ARBA00023222"/>
    </source>
</evidence>
<dbReference type="PANTHER" id="PTHR21022">
    <property type="entry name" value="PREPHENATE DEHYDRATASE P PROTEIN"/>
    <property type="match status" value="1"/>
</dbReference>
<dbReference type="CDD" id="cd04905">
    <property type="entry name" value="ACT_CM-PDT"/>
    <property type="match status" value="1"/>
</dbReference>
<evidence type="ECO:0000259" key="14">
    <source>
        <dbReference type="PROSITE" id="PS51171"/>
    </source>
</evidence>
<dbReference type="PANTHER" id="PTHR21022:SF20">
    <property type="entry name" value="AROGENATE DEHYDRATASE_PREPHENATE DEHYDRATASE 1, CHLOROPLASTIC"/>
    <property type="match status" value="1"/>
</dbReference>
<dbReference type="Proteomes" id="UP000228380">
    <property type="component" value="Chromosome 11"/>
</dbReference>
<evidence type="ECO:0000256" key="5">
    <source>
        <dbReference type="ARBA" id="ARBA00022640"/>
    </source>
</evidence>
<keyword evidence="9 12" id="KW-0456">Lyase</keyword>
<dbReference type="FunFam" id="3.40.190.10:FF:000031">
    <property type="entry name" value="Arogenate dehydratase"/>
    <property type="match status" value="1"/>
</dbReference>
<evidence type="ECO:0000256" key="7">
    <source>
        <dbReference type="ARBA" id="ARBA00023141"/>
    </source>
</evidence>
<dbReference type="OrthoDB" id="2414662at2759"/>
<feature type="domain" description="Prephenate dehydratase" evidence="14">
    <location>
        <begin position="121"/>
        <end position="296"/>
    </location>
</feature>
<dbReference type="PROSITE" id="PS51671">
    <property type="entry name" value="ACT"/>
    <property type="match status" value="1"/>
</dbReference>
<dbReference type="GO" id="GO:0009094">
    <property type="term" value="P:L-phenylalanine biosynthetic process"/>
    <property type="evidence" value="ECO:0007669"/>
    <property type="project" value="UniProtKB-UniPathway"/>
</dbReference>
<comment type="catalytic activity">
    <reaction evidence="11">
        <text>prephenate + H(+) = 3-phenylpyruvate + CO2 + H2O</text>
        <dbReference type="Rhea" id="RHEA:21648"/>
        <dbReference type="ChEBI" id="CHEBI:15377"/>
        <dbReference type="ChEBI" id="CHEBI:15378"/>
        <dbReference type="ChEBI" id="CHEBI:16526"/>
        <dbReference type="ChEBI" id="CHEBI:18005"/>
        <dbReference type="ChEBI" id="CHEBI:29934"/>
        <dbReference type="EC" id="4.2.1.51"/>
    </reaction>
    <physiologicalReaction direction="left-to-right" evidence="11">
        <dbReference type="Rhea" id="RHEA:21649"/>
    </physiologicalReaction>
</comment>
<dbReference type="Gene3D" id="3.30.70.260">
    <property type="match status" value="1"/>
</dbReference>
<dbReference type="NCBIfam" id="NF008865">
    <property type="entry name" value="PRK11898.1"/>
    <property type="match status" value="1"/>
</dbReference>
<evidence type="ECO:0000256" key="4">
    <source>
        <dbReference type="ARBA" id="ARBA00022605"/>
    </source>
</evidence>
<evidence type="ECO:0000256" key="12">
    <source>
        <dbReference type="RuleBase" id="RU363004"/>
    </source>
</evidence>
<dbReference type="InterPro" id="IPR002912">
    <property type="entry name" value="ACT_dom"/>
</dbReference>
<dbReference type="PROSITE" id="PS00858">
    <property type="entry name" value="PREPHENATE_DEHYDR_2"/>
    <property type="match status" value="1"/>
</dbReference>
<dbReference type="RefSeq" id="XP_008808426.2">
    <property type="nucleotide sequence ID" value="XM_008810204.4"/>
</dbReference>
<feature type="region of interest" description="Disordered" evidence="13">
    <location>
        <begin position="65"/>
        <end position="99"/>
    </location>
</feature>
<dbReference type="SUPFAM" id="SSF55021">
    <property type="entry name" value="ACT-like"/>
    <property type="match status" value="1"/>
</dbReference>
<keyword evidence="7 12" id="KW-0057">Aromatic amino acid biosynthesis</keyword>
<keyword evidence="8 12" id="KW-0584">Phenylalanine biosynthesis</keyword>
<dbReference type="Pfam" id="PF00800">
    <property type="entry name" value="PDT"/>
    <property type="match status" value="1"/>
</dbReference>
<dbReference type="FunFam" id="3.40.190.10:FF:000028">
    <property type="entry name" value="Arogenate dehydratase"/>
    <property type="match status" value="1"/>
</dbReference>
<dbReference type="InterPro" id="IPR001086">
    <property type="entry name" value="Preph_deHydtase"/>
</dbReference>
<evidence type="ECO:0000256" key="11">
    <source>
        <dbReference type="ARBA" id="ARBA00052579"/>
    </source>
</evidence>
<evidence type="ECO:0000256" key="1">
    <source>
        <dbReference type="ARBA" id="ARBA00004470"/>
    </source>
</evidence>
<dbReference type="AlphaFoldDB" id="A0A8B7CX76"/>
<comment type="function">
    <text evidence="12">Converts the prephenate produced from the shikimate-chorismate pathway into phenylalanine.</text>
</comment>
<dbReference type="GO" id="GO:0004664">
    <property type="term" value="F:prephenate dehydratase activity"/>
    <property type="evidence" value="ECO:0007669"/>
    <property type="project" value="UniProtKB-EC"/>
</dbReference>
<keyword evidence="6 12" id="KW-0809">Transit peptide</keyword>
<evidence type="ECO:0000259" key="15">
    <source>
        <dbReference type="PROSITE" id="PS51671"/>
    </source>
</evidence>
<comment type="pathway">
    <text evidence="2 12">Amino-acid biosynthesis; L-phenylalanine biosynthesis; L-phenylalanine from L-arogenate: step 1/1.</text>
</comment>
<reference evidence="17" key="2">
    <citation type="submission" date="2025-08" db="UniProtKB">
        <authorList>
            <consortium name="RefSeq"/>
        </authorList>
    </citation>
    <scope>IDENTIFICATION</scope>
    <source>
        <tissue evidence="17">Young leaves</tissue>
    </source>
</reference>
<evidence type="ECO:0000256" key="13">
    <source>
        <dbReference type="SAM" id="MobiDB-lite"/>
    </source>
</evidence>
<evidence type="ECO:0000256" key="2">
    <source>
        <dbReference type="ARBA" id="ARBA00004929"/>
    </source>
</evidence>
<reference evidence="16" key="1">
    <citation type="journal article" date="2019" name="Nat. Commun.">
        <title>Genome-wide association mapping of date palm fruit traits.</title>
        <authorList>
            <person name="Hazzouri K.M."/>
            <person name="Gros-Balthazard M."/>
            <person name="Flowers J.M."/>
            <person name="Copetti D."/>
            <person name="Lemansour A."/>
            <person name="Lebrun M."/>
            <person name="Masmoudi K."/>
            <person name="Ferrand S."/>
            <person name="Dhar M.I."/>
            <person name="Fresquez Z.A."/>
            <person name="Rosas U."/>
            <person name="Zhang J."/>
            <person name="Talag J."/>
            <person name="Lee S."/>
            <person name="Kudrna D."/>
            <person name="Powell R.F."/>
            <person name="Leitch I.J."/>
            <person name="Krueger R.R."/>
            <person name="Wing R.A."/>
            <person name="Amiri K.M.A."/>
            <person name="Purugganan M.D."/>
        </authorList>
    </citation>
    <scope>NUCLEOTIDE SEQUENCE [LARGE SCALE GENOMIC DNA]</scope>
    <source>
        <strain evidence="16">cv. Khalas</strain>
    </source>
</reference>
<evidence type="ECO:0000256" key="6">
    <source>
        <dbReference type="ARBA" id="ARBA00022946"/>
    </source>
</evidence>
<comment type="subcellular location">
    <subcellularLocation>
        <location evidence="1 12">Plastid</location>
        <location evidence="1 12">Chloroplast stroma</location>
    </subcellularLocation>
</comment>
<keyword evidence="5 12" id="KW-0934">Plastid</keyword>
<evidence type="ECO:0000313" key="17">
    <source>
        <dbReference type="RefSeq" id="XP_008808426.2"/>
    </source>
</evidence>
<evidence type="ECO:0000256" key="10">
    <source>
        <dbReference type="ARBA" id="ARBA00050723"/>
    </source>
</evidence>
<dbReference type="EC" id="4.2.1.91" evidence="12"/>
<dbReference type="SUPFAM" id="SSF53850">
    <property type="entry name" value="Periplasmic binding protein-like II"/>
    <property type="match status" value="1"/>
</dbReference>
<dbReference type="GeneID" id="103720488"/>
<proteinExistence type="predicted"/>
<keyword evidence="16" id="KW-1185">Reference proteome</keyword>
<dbReference type="GO" id="GO:0009570">
    <property type="term" value="C:chloroplast stroma"/>
    <property type="evidence" value="ECO:0007669"/>
    <property type="project" value="UniProtKB-SubCell"/>
</dbReference>
<name>A0A8B7CX76_PHODC</name>
<evidence type="ECO:0000313" key="16">
    <source>
        <dbReference type="Proteomes" id="UP000228380"/>
    </source>
</evidence>
<dbReference type="CDD" id="cd13631">
    <property type="entry name" value="PBP2_Ct-PDT_like"/>
    <property type="match status" value="1"/>
</dbReference>
<dbReference type="InterPro" id="IPR018528">
    <property type="entry name" value="Preph_deHydtase_CS"/>
</dbReference>
<organism evidence="16 17">
    <name type="scientific">Phoenix dactylifera</name>
    <name type="common">Date palm</name>
    <dbReference type="NCBI Taxonomy" id="42345"/>
    <lineage>
        <taxon>Eukaryota</taxon>
        <taxon>Viridiplantae</taxon>
        <taxon>Streptophyta</taxon>
        <taxon>Embryophyta</taxon>
        <taxon>Tracheophyta</taxon>
        <taxon>Spermatophyta</taxon>
        <taxon>Magnoliopsida</taxon>
        <taxon>Liliopsida</taxon>
        <taxon>Arecaceae</taxon>
        <taxon>Coryphoideae</taxon>
        <taxon>Phoeniceae</taxon>
        <taxon>Phoenix</taxon>
    </lineage>
</organism>
<protein>
    <recommendedName>
        <fullName evidence="12">Arogenate dehydratase</fullName>
        <ecNumber evidence="12">4.2.1.91</ecNumber>
    </recommendedName>
</protein>
<evidence type="ECO:0000256" key="9">
    <source>
        <dbReference type="ARBA" id="ARBA00023239"/>
    </source>
</evidence>
<dbReference type="UniPathway" id="UPA00121">
    <property type="reaction ID" value="UER00344"/>
</dbReference>
<dbReference type="KEGG" id="pda:103720488"/>
<sequence length="406" mass="44091">MAVKAVGTWVAGFRQIGRSDLGCRRAVAGAAAGPNWTLEVSWARGRLECAGVCVKPVEDVKSVEDENLSSAPVSSEVDGGAENAGADEEPGKLNRDLPNGLLPKPLSLTDITVSSHGSNVRVAYQGCPGAFSEAAALKAYPRCVAVPCEQFEVAFKAVELWLVDKAVLPIENSVGGSIHRNYDLLLCHRLHIVGEVQMAVNHCLMTLPGVKKEQLKRVLSHPQALAQCEIALSKLGVIRENVDDTALAAQLVASNDLRDAGAVASAQAAEIYGLEILEERIQDTPDNITRFLILAREPIIPRVDRPFKTSIVFTLEEGSGILFKALAVFSLRGINLTKIESRPQRKRPLRVVDDSNHGTAKYFDYLFYIDFEASMAETRAQNALAHLQEFATFLRVLGSYPMDTSS</sequence>